<dbReference type="PROSITE" id="PS50111">
    <property type="entry name" value="CHEMOTAXIS_TRANSDUC_2"/>
    <property type="match status" value="1"/>
</dbReference>
<dbReference type="RefSeq" id="WP_213235949.1">
    <property type="nucleotide sequence ID" value="NZ_JAHBCL010000008.1"/>
</dbReference>
<dbReference type="PANTHER" id="PTHR32089:SF112">
    <property type="entry name" value="LYSOZYME-LIKE PROTEIN-RELATED"/>
    <property type="match status" value="1"/>
</dbReference>
<feature type="transmembrane region" description="Helical" evidence="10">
    <location>
        <begin position="283"/>
        <end position="303"/>
    </location>
</feature>
<gene>
    <name evidence="13" type="ORF">KHM83_05700</name>
</gene>
<feature type="domain" description="Methyl-accepting transducer" evidence="11">
    <location>
        <begin position="375"/>
        <end position="625"/>
    </location>
</feature>
<evidence type="ECO:0000256" key="9">
    <source>
        <dbReference type="PROSITE-ProRule" id="PRU00284"/>
    </source>
</evidence>
<keyword evidence="4 10" id="KW-0812">Transmembrane</keyword>
<evidence type="ECO:0000256" key="8">
    <source>
        <dbReference type="ARBA" id="ARBA00029447"/>
    </source>
</evidence>
<sequence length="672" mass="72300">MDFGKKVGSIIISLVLLTIVGLSVLSINESKASMRSLLDSNLLAYSEEGANQVGIILSHDLALLEEVSRYIALQDSDDAMIKTLLDGETDRLGYLDFGIAGKNGDVAFTKGTSEMAVDGDNLIEAALQGDERYSDVYVDSKDGQLKIMSAVPIQKGSLITGVLVGIKSADYLQSLVENIKLGEDSYSFIFSEKGTMLVHQDKTLVENFENVLNNNSGTGVSAFSKAFEPVGIGNAGIVEYAYEGTNRVTSVVPIPNTGWTLAVSSAENELFAGIMTLQNKMTIFGAVFLAIGIIISLFAAQYIKKPIQALVEYANVIASLDLTQHVNNKLIKRKDEIGVLAKAFAMIQESLEEVIHKIDSSSTDVKNFSGELQETLHAQATTSVEIAKTVEEIAQGATMQASETESGVSKLNLFGEQLNHSVEKIKALKSESDKVDTLKNEGVTLMKMLSEKNNAVKQASHQIYESVRETNAYTQEIDKASDMIKDIADQTNLLALNAAIEAARAGESGKGFSVVAEEIRKLAEQSTTFAKDISGRIEKLTQKNSDSVVAVSDVESALSAQSDSLKDAVHKFDGIAVSVGAINVSVEDIMTLSHQLTENKDELLKTFEHFAGISEESAAGTEEASAAIDEQTASIEELTASGENLKNLAMQLSTLVAHFKITANRELMNTTS</sequence>
<dbReference type="InterPro" id="IPR003660">
    <property type="entry name" value="HAMP_dom"/>
</dbReference>
<keyword evidence="6 10" id="KW-0472">Membrane</keyword>
<dbReference type="CDD" id="cd12912">
    <property type="entry name" value="PDC2_MCP_like"/>
    <property type="match status" value="1"/>
</dbReference>
<dbReference type="SMART" id="SM00283">
    <property type="entry name" value="MA"/>
    <property type="match status" value="1"/>
</dbReference>
<keyword evidence="5 10" id="KW-1133">Transmembrane helix</keyword>
<keyword evidence="14" id="KW-1185">Reference proteome</keyword>
<dbReference type="SMART" id="SM00304">
    <property type="entry name" value="HAMP"/>
    <property type="match status" value="1"/>
</dbReference>
<keyword evidence="7 9" id="KW-0807">Transducer</keyword>
<dbReference type="SUPFAM" id="SSF58104">
    <property type="entry name" value="Methyl-accepting chemotaxis protein (MCP) signaling domain"/>
    <property type="match status" value="1"/>
</dbReference>
<dbReference type="Proteomes" id="UP000746471">
    <property type="component" value="Unassembled WGS sequence"/>
</dbReference>
<dbReference type="Gene3D" id="1.10.287.950">
    <property type="entry name" value="Methyl-accepting chemotaxis protein"/>
    <property type="match status" value="1"/>
</dbReference>
<dbReference type="InterPro" id="IPR033479">
    <property type="entry name" value="dCache_1"/>
</dbReference>
<evidence type="ECO:0000256" key="1">
    <source>
        <dbReference type="ARBA" id="ARBA00004651"/>
    </source>
</evidence>
<protein>
    <submittedName>
        <fullName evidence="13">Methyl-accepting chemotaxis protein</fullName>
    </submittedName>
</protein>
<dbReference type="InterPro" id="IPR004089">
    <property type="entry name" value="MCPsignal_dom"/>
</dbReference>
<dbReference type="Pfam" id="PF00672">
    <property type="entry name" value="HAMP"/>
    <property type="match status" value="1"/>
</dbReference>
<dbReference type="Pfam" id="PF00015">
    <property type="entry name" value="MCPsignal"/>
    <property type="match status" value="1"/>
</dbReference>
<evidence type="ECO:0000256" key="7">
    <source>
        <dbReference type="ARBA" id="ARBA00023224"/>
    </source>
</evidence>
<feature type="transmembrane region" description="Helical" evidence="10">
    <location>
        <begin position="6"/>
        <end position="27"/>
    </location>
</feature>
<dbReference type="PANTHER" id="PTHR32089">
    <property type="entry name" value="METHYL-ACCEPTING CHEMOTAXIS PROTEIN MCPB"/>
    <property type="match status" value="1"/>
</dbReference>
<keyword evidence="3" id="KW-0145">Chemotaxis</keyword>
<dbReference type="Gene3D" id="6.10.340.10">
    <property type="match status" value="1"/>
</dbReference>
<evidence type="ECO:0000256" key="4">
    <source>
        <dbReference type="ARBA" id="ARBA00022692"/>
    </source>
</evidence>
<proteinExistence type="inferred from homology"/>
<feature type="domain" description="HAMP" evidence="12">
    <location>
        <begin position="301"/>
        <end position="356"/>
    </location>
</feature>
<evidence type="ECO:0000313" key="13">
    <source>
        <dbReference type="EMBL" id="MBS7526162.1"/>
    </source>
</evidence>
<organism evidence="13 14">
    <name type="scientific">Fusibacter paucivorans</name>
    <dbReference type="NCBI Taxonomy" id="76009"/>
    <lineage>
        <taxon>Bacteria</taxon>
        <taxon>Bacillati</taxon>
        <taxon>Bacillota</taxon>
        <taxon>Clostridia</taxon>
        <taxon>Eubacteriales</taxon>
        <taxon>Eubacteriales Family XII. Incertae Sedis</taxon>
        <taxon>Fusibacter</taxon>
    </lineage>
</organism>
<evidence type="ECO:0000256" key="5">
    <source>
        <dbReference type="ARBA" id="ARBA00022989"/>
    </source>
</evidence>
<dbReference type="EMBL" id="JAHBCL010000008">
    <property type="protein sequence ID" value="MBS7526162.1"/>
    <property type="molecule type" value="Genomic_DNA"/>
</dbReference>
<evidence type="ECO:0000259" key="11">
    <source>
        <dbReference type="PROSITE" id="PS50111"/>
    </source>
</evidence>
<evidence type="ECO:0000256" key="10">
    <source>
        <dbReference type="SAM" id="Phobius"/>
    </source>
</evidence>
<dbReference type="Pfam" id="PF02743">
    <property type="entry name" value="dCache_1"/>
    <property type="match status" value="1"/>
</dbReference>
<dbReference type="PROSITE" id="PS50885">
    <property type="entry name" value="HAMP"/>
    <property type="match status" value="1"/>
</dbReference>
<dbReference type="CDD" id="cd06225">
    <property type="entry name" value="HAMP"/>
    <property type="match status" value="1"/>
</dbReference>
<evidence type="ECO:0000313" key="14">
    <source>
        <dbReference type="Proteomes" id="UP000746471"/>
    </source>
</evidence>
<evidence type="ECO:0000256" key="3">
    <source>
        <dbReference type="ARBA" id="ARBA00022500"/>
    </source>
</evidence>
<reference evidence="13 14" key="1">
    <citation type="submission" date="2021-05" db="EMBL/GenBank/DDBJ databases">
        <title>Fusibacter ferrireducens sp. nov., an anaerobic, sulfur- and Fe-reducing bacterium isolated from the mangrove sediment.</title>
        <authorList>
            <person name="Qiu D."/>
        </authorList>
    </citation>
    <scope>NUCLEOTIDE SEQUENCE [LARGE SCALE GENOMIC DNA]</scope>
    <source>
        <strain evidence="13 14">DSM 12116</strain>
    </source>
</reference>
<evidence type="ECO:0000256" key="2">
    <source>
        <dbReference type="ARBA" id="ARBA00022475"/>
    </source>
</evidence>
<comment type="subcellular location">
    <subcellularLocation>
        <location evidence="1">Cell membrane</location>
        <topology evidence="1">Multi-pass membrane protein</topology>
    </subcellularLocation>
</comment>
<name>A0ABS5PMS4_9FIRM</name>
<keyword evidence="2" id="KW-1003">Cell membrane</keyword>
<comment type="caution">
    <text evidence="13">The sequence shown here is derived from an EMBL/GenBank/DDBJ whole genome shotgun (WGS) entry which is preliminary data.</text>
</comment>
<evidence type="ECO:0000259" key="12">
    <source>
        <dbReference type="PROSITE" id="PS50885"/>
    </source>
</evidence>
<evidence type="ECO:0000256" key="6">
    <source>
        <dbReference type="ARBA" id="ARBA00023136"/>
    </source>
</evidence>
<accession>A0ABS5PMS4</accession>
<comment type="similarity">
    <text evidence="8">Belongs to the methyl-accepting chemotaxis (MCP) protein family.</text>
</comment>
<dbReference type="Gene3D" id="3.30.450.20">
    <property type="entry name" value="PAS domain"/>
    <property type="match status" value="1"/>
</dbReference>